<organism evidence="2 3">
    <name type="scientific">Rahnella aquatilis (strain ATCC 33071 / DSM 4594 / JCM 1683 / NBRC 105701 / NCIMB 13365 / CIP 78.65)</name>
    <dbReference type="NCBI Taxonomy" id="745277"/>
    <lineage>
        <taxon>Bacteria</taxon>
        <taxon>Pseudomonadati</taxon>
        <taxon>Pseudomonadota</taxon>
        <taxon>Gammaproteobacteria</taxon>
        <taxon>Enterobacterales</taxon>
        <taxon>Yersiniaceae</taxon>
        <taxon>Rahnella</taxon>
    </lineage>
</organism>
<reference evidence="2 3" key="1">
    <citation type="journal article" date="2012" name="J. Bacteriol.">
        <title>Complete Genome Sequence of Rahnella aquatilis CIP 78.65.</title>
        <authorList>
            <person name="Martinez R.J."/>
            <person name="Bruce D."/>
            <person name="Detter C."/>
            <person name="Goodwin L.A."/>
            <person name="Han J."/>
            <person name="Han C.S."/>
            <person name="Held B."/>
            <person name="Land M.L."/>
            <person name="Mikhailova N."/>
            <person name="Nolan M."/>
            <person name="Pennacchio L."/>
            <person name="Pitluck S."/>
            <person name="Tapia R."/>
            <person name="Woyke T."/>
            <person name="Sobecky P.A."/>
        </authorList>
    </citation>
    <scope>NUCLEOTIDE SEQUENCE [LARGE SCALE GENOMIC DNA]</scope>
    <source>
        <strain evidence="3">ATCC 33071 / DSM 4594 / JCM 1683 / NBRC 105701 / NCIMB 13365 / CIP 78.65</strain>
    </source>
</reference>
<dbReference type="SUPFAM" id="SSF53756">
    <property type="entry name" value="UDP-Glycosyltransferase/glycogen phosphorylase"/>
    <property type="match status" value="1"/>
</dbReference>
<dbReference type="EMBL" id="CP003244">
    <property type="protein sequence ID" value="AEX53435.1"/>
    <property type="molecule type" value="Genomic_DNA"/>
</dbReference>
<accession>H2IPC7</accession>
<dbReference type="PATRIC" id="fig|745277.3.peg.3497"/>
<dbReference type="InterPro" id="IPR028098">
    <property type="entry name" value="Glyco_trans_4-like_N"/>
</dbReference>
<dbReference type="KEGG" id="raq:Rahaq2_3640"/>
<dbReference type="PANTHER" id="PTHR12526">
    <property type="entry name" value="GLYCOSYLTRANSFERASE"/>
    <property type="match status" value="1"/>
</dbReference>
<dbReference type="Pfam" id="PF13692">
    <property type="entry name" value="Glyco_trans_1_4"/>
    <property type="match status" value="1"/>
</dbReference>
<dbReference type="CDD" id="cd03808">
    <property type="entry name" value="GT4_CapM-like"/>
    <property type="match status" value="1"/>
</dbReference>
<keyword evidence="2" id="KW-0808">Transferase</keyword>
<evidence type="ECO:0000259" key="1">
    <source>
        <dbReference type="Pfam" id="PF13477"/>
    </source>
</evidence>
<keyword evidence="3" id="KW-1185">Reference proteome</keyword>
<proteinExistence type="predicted"/>
<dbReference type="eggNOG" id="COG0438">
    <property type="taxonomic scope" value="Bacteria"/>
</dbReference>
<dbReference type="AlphaFoldDB" id="H2IPC7"/>
<sequence length="405" mass="46077">MLEIFKDKTGCIAIKVKSYFLQQKGTIILNGIDKKNTIAITANTSWYLYNFRKNTILALLENGYQVIAISPVDEYTHRLAELGCKTVSVKIDSGGTSIIKDFITLLSSWYVLRKEKVDVILNFTPKNNIYFTLAAKVLNIPAINNIAGLGSVFMSKGMVRVICQHLYRFSQRYAAKIFFQNEDDRELFLTEMLPDYLHTERLPGSGVDLVRFNVTPAPDDDVVRFILIARMLYSKGVEHYVEAARKLKKRHGQRCEFRLLGFLDVSNPAAVKTERMAAWIEEGNILYLGTSDNVEQEIAQVDCIVLPSFYREGVPKSLLEAGAMGKPLITTRNIGCQETVDDGINGFLCELQDTDCLTRAMERLINMTHMQRLEMGNESRKKMVREFDEKIVISRYLKAIKQVLP</sequence>
<dbReference type="Proteomes" id="UP000009010">
    <property type="component" value="Chromosome"/>
</dbReference>
<name>H2IPC7_RAHAC</name>
<feature type="domain" description="Glycosyltransferase subfamily 4-like N-terminal" evidence="1">
    <location>
        <begin position="38"/>
        <end position="181"/>
    </location>
</feature>
<gene>
    <name evidence="2" type="ordered locus">Rahaq2_3640</name>
</gene>
<dbReference type="Pfam" id="PF13477">
    <property type="entry name" value="Glyco_trans_4_2"/>
    <property type="match status" value="1"/>
</dbReference>
<dbReference type="PANTHER" id="PTHR12526:SF638">
    <property type="entry name" value="SPORE COAT PROTEIN SA"/>
    <property type="match status" value="1"/>
</dbReference>
<evidence type="ECO:0000313" key="2">
    <source>
        <dbReference type="EMBL" id="AEX53435.1"/>
    </source>
</evidence>
<dbReference type="GO" id="GO:0016757">
    <property type="term" value="F:glycosyltransferase activity"/>
    <property type="evidence" value="ECO:0007669"/>
    <property type="project" value="UniProtKB-ARBA"/>
</dbReference>
<protein>
    <submittedName>
        <fullName evidence="2">Glycosyltransferase</fullName>
    </submittedName>
</protein>
<evidence type="ECO:0000313" key="3">
    <source>
        <dbReference type="Proteomes" id="UP000009010"/>
    </source>
</evidence>
<dbReference type="STRING" id="745277.Rahaq2_3640"/>
<dbReference type="HOGENOM" id="CLU_009583_8_1_6"/>
<reference evidence="3" key="2">
    <citation type="submission" date="2012-01" db="EMBL/GenBank/DDBJ databases">
        <title>Complete sequence of chromosome of Rahnella aquatilis CIP 78.65.</title>
        <authorList>
            <person name="Lucas S."/>
            <person name="Han J."/>
            <person name="Lapidus A."/>
            <person name="Cheng J.-F."/>
            <person name="Goodwin L."/>
            <person name="Pitluck S."/>
            <person name="Peters L."/>
            <person name="Ovchinnikova G."/>
            <person name="Held B."/>
            <person name="Detter J.C."/>
            <person name="Han C."/>
            <person name="Tapia R."/>
            <person name="Land M."/>
            <person name="Hauser L."/>
            <person name="Kyrpides N."/>
            <person name="Ivanova N."/>
            <person name="Pagani I."/>
            <person name="Sobecky P."/>
            <person name="Martinez R."/>
            <person name="Woyke T."/>
        </authorList>
    </citation>
    <scope>NUCLEOTIDE SEQUENCE [LARGE SCALE GENOMIC DNA]</scope>
    <source>
        <strain evidence="3">ATCC 33071 / DSM 4594 / JCM 1683 / NBRC 105701 / NCIMB 13365 / CIP 78.65</strain>
    </source>
</reference>
<dbReference type="Gene3D" id="3.40.50.2000">
    <property type="entry name" value="Glycogen Phosphorylase B"/>
    <property type="match status" value="2"/>
</dbReference>